<keyword evidence="4 6" id="KW-0472">Membrane</keyword>
<evidence type="ECO:0000259" key="7">
    <source>
        <dbReference type="PROSITE" id="PS50850"/>
    </source>
</evidence>
<feature type="compositionally biased region" description="Polar residues" evidence="5">
    <location>
        <begin position="18"/>
        <end position="31"/>
    </location>
</feature>
<evidence type="ECO:0000313" key="8">
    <source>
        <dbReference type="EMBL" id="EON65850.1"/>
    </source>
</evidence>
<dbReference type="PANTHER" id="PTHR23502">
    <property type="entry name" value="MAJOR FACILITATOR SUPERFAMILY"/>
    <property type="match status" value="1"/>
</dbReference>
<dbReference type="Proteomes" id="UP000016924">
    <property type="component" value="Unassembled WGS sequence"/>
</dbReference>
<gene>
    <name evidence="8" type="ORF">W97_05092</name>
</gene>
<evidence type="ECO:0000256" key="2">
    <source>
        <dbReference type="ARBA" id="ARBA00022692"/>
    </source>
</evidence>
<feature type="transmembrane region" description="Helical" evidence="6">
    <location>
        <begin position="112"/>
        <end position="130"/>
    </location>
</feature>
<feature type="transmembrane region" description="Helical" evidence="6">
    <location>
        <begin position="82"/>
        <end position="100"/>
    </location>
</feature>
<dbReference type="OrthoDB" id="3936150at2759"/>
<dbReference type="Gene3D" id="1.20.1250.20">
    <property type="entry name" value="MFS general substrate transporter like domains"/>
    <property type="match status" value="1"/>
</dbReference>
<evidence type="ECO:0000256" key="3">
    <source>
        <dbReference type="ARBA" id="ARBA00022989"/>
    </source>
</evidence>
<feature type="transmembrane region" description="Helical" evidence="6">
    <location>
        <begin position="201"/>
        <end position="224"/>
    </location>
</feature>
<evidence type="ECO:0000256" key="4">
    <source>
        <dbReference type="ARBA" id="ARBA00023136"/>
    </source>
</evidence>
<feature type="region of interest" description="Disordered" evidence="5">
    <location>
        <begin position="1"/>
        <end position="31"/>
    </location>
</feature>
<dbReference type="PROSITE" id="PS50850">
    <property type="entry name" value="MFS"/>
    <property type="match status" value="1"/>
</dbReference>
<feature type="domain" description="Major facilitator superfamily (MFS) profile" evidence="7">
    <location>
        <begin position="47"/>
        <end position="474"/>
    </location>
</feature>
<dbReference type="PANTHER" id="PTHR23502:SF182">
    <property type="entry name" value="POLYAMINE TRANSPORTER, PUTATIVE-RELATED"/>
    <property type="match status" value="1"/>
</dbReference>
<protein>
    <recommendedName>
        <fullName evidence="7">Major facilitator superfamily (MFS) profile domain-containing protein</fullName>
    </recommendedName>
</protein>
<evidence type="ECO:0000313" key="9">
    <source>
        <dbReference type="Proteomes" id="UP000016924"/>
    </source>
</evidence>
<dbReference type="GO" id="GO:0015606">
    <property type="term" value="F:spermidine transmembrane transporter activity"/>
    <property type="evidence" value="ECO:0007669"/>
    <property type="project" value="TreeGrafter"/>
</dbReference>
<dbReference type="GO" id="GO:0000297">
    <property type="term" value="F:spermine transmembrane transporter activity"/>
    <property type="evidence" value="ECO:0007669"/>
    <property type="project" value="TreeGrafter"/>
</dbReference>
<feature type="transmembrane region" description="Helical" evidence="6">
    <location>
        <begin position="384"/>
        <end position="406"/>
    </location>
</feature>
<dbReference type="Pfam" id="PF07690">
    <property type="entry name" value="MFS_1"/>
    <property type="match status" value="1"/>
</dbReference>
<dbReference type="RefSeq" id="XP_007781167.1">
    <property type="nucleotide sequence ID" value="XM_007782977.1"/>
</dbReference>
<dbReference type="EMBL" id="JH767576">
    <property type="protein sequence ID" value="EON65850.1"/>
    <property type="molecule type" value="Genomic_DNA"/>
</dbReference>
<feature type="transmembrane region" description="Helical" evidence="6">
    <location>
        <begin position="353"/>
        <end position="372"/>
    </location>
</feature>
<dbReference type="GeneID" id="19902403"/>
<dbReference type="InterPro" id="IPR020846">
    <property type="entry name" value="MFS_dom"/>
</dbReference>
<feature type="transmembrane region" description="Helical" evidence="6">
    <location>
        <begin position="136"/>
        <end position="159"/>
    </location>
</feature>
<sequence>METHSSQDESIPDMATKPPTSQILSHSLSASDPDNPMNWPLHRRTYASAVSWAFAFAVAFGLTAYTAGINDVVAEFNVSTKVAILGFSLYLWGIAFAPIYTPHVAERYGRSVVYFASLFVHMLFILGAGWSRSFASLAVCRFFAGLSGGPCLVLIEGTFADVWSAGTTNTYYAVLGLASYVGAACGPLIGGFVVGATGWRWTQWVSLMVSLAAFLLGIGVPETYQREIPRRRAKRLGRAYAETPAQSGVTISQMARITVLSPLKMLVTEPVVIMCSLYLGFNFAIIFQWFITVPAVLNLVYGFTIQQAGLAFIGAIVGSLCAAAMSVVIEQILYRLHVRNKLHINSMDIEYRLIPAMIGGFGITASLFWIGWTAEPTIGWPSPVIGTAVYVWGNLSVLISLVSYLFDAYPPAGTLSALTAAASLRLVLAGLIPLVILQMFTGLTGAWALSLFGFIAAAMLPIPFILFKWGPKLRARSMYTHRQSTMDDQHHEAEHTMGEQNRMSV</sequence>
<evidence type="ECO:0000256" key="5">
    <source>
        <dbReference type="SAM" id="MobiDB-lite"/>
    </source>
</evidence>
<dbReference type="HOGENOM" id="CLU_008455_11_3_1"/>
<dbReference type="eggNOG" id="KOG0255">
    <property type="taxonomic scope" value="Eukaryota"/>
</dbReference>
<dbReference type="GO" id="GO:0005886">
    <property type="term" value="C:plasma membrane"/>
    <property type="evidence" value="ECO:0007669"/>
    <property type="project" value="TreeGrafter"/>
</dbReference>
<dbReference type="STRING" id="1168221.R7YV91"/>
<keyword evidence="2 6" id="KW-0812">Transmembrane</keyword>
<feature type="transmembrane region" description="Helical" evidence="6">
    <location>
        <begin position="46"/>
        <end position="67"/>
    </location>
</feature>
<dbReference type="OMA" id="IHYLAPI"/>
<feature type="transmembrane region" description="Helical" evidence="6">
    <location>
        <begin position="271"/>
        <end position="291"/>
    </location>
</feature>
<name>R7YV91_CONA1</name>
<accession>R7YV91</accession>
<evidence type="ECO:0000256" key="6">
    <source>
        <dbReference type="SAM" id="Phobius"/>
    </source>
</evidence>
<feature type="transmembrane region" description="Helical" evidence="6">
    <location>
        <begin position="311"/>
        <end position="333"/>
    </location>
</feature>
<evidence type="ECO:0000256" key="1">
    <source>
        <dbReference type="ARBA" id="ARBA00004141"/>
    </source>
</evidence>
<feature type="transmembrane region" description="Helical" evidence="6">
    <location>
        <begin position="171"/>
        <end position="195"/>
    </location>
</feature>
<proteinExistence type="predicted"/>
<feature type="transmembrane region" description="Helical" evidence="6">
    <location>
        <begin position="418"/>
        <end position="440"/>
    </location>
</feature>
<organism evidence="8 9">
    <name type="scientific">Coniosporium apollinis (strain CBS 100218)</name>
    <name type="common">Rock-inhabiting black yeast</name>
    <dbReference type="NCBI Taxonomy" id="1168221"/>
    <lineage>
        <taxon>Eukaryota</taxon>
        <taxon>Fungi</taxon>
        <taxon>Dikarya</taxon>
        <taxon>Ascomycota</taxon>
        <taxon>Pezizomycotina</taxon>
        <taxon>Dothideomycetes</taxon>
        <taxon>Dothideomycetes incertae sedis</taxon>
        <taxon>Coniosporium</taxon>
    </lineage>
</organism>
<keyword evidence="9" id="KW-1185">Reference proteome</keyword>
<reference evidence="9" key="1">
    <citation type="submission" date="2012-06" db="EMBL/GenBank/DDBJ databases">
        <title>The genome sequence of Coniosporium apollinis CBS 100218.</title>
        <authorList>
            <consortium name="The Broad Institute Genome Sequencing Platform"/>
            <person name="Cuomo C."/>
            <person name="Gorbushina A."/>
            <person name="Noack S."/>
            <person name="Walker B."/>
            <person name="Young S.K."/>
            <person name="Zeng Q."/>
            <person name="Gargeya S."/>
            <person name="Fitzgerald M."/>
            <person name="Haas B."/>
            <person name="Abouelleil A."/>
            <person name="Alvarado L."/>
            <person name="Arachchi H.M."/>
            <person name="Berlin A.M."/>
            <person name="Chapman S.B."/>
            <person name="Goldberg J."/>
            <person name="Griggs A."/>
            <person name="Gujja S."/>
            <person name="Hansen M."/>
            <person name="Howarth C."/>
            <person name="Imamovic A."/>
            <person name="Larimer J."/>
            <person name="McCowan C."/>
            <person name="Montmayeur A."/>
            <person name="Murphy C."/>
            <person name="Neiman D."/>
            <person name="Pearson M."/>
            <person name="Priest M."/>
            <person name="Roberts A."/>
            <person name="Saif S."/>
            <person name="Shea T."/>
            <person name="Sisk P."/>
            <person name="Sykes S."/>
            <person name="Wortman J."/>
            <person name="Nusbaum C."/>
            <person name="Birren B."/>
        </authorList>
    </citation>
    <scope>NUCLEOTIDE SEQUENCE [LARGE SCALE GENOMIC DNA]</scope>
    <source>
        <strain evidence="9">CBS 100218</strain>
    </source>
</reference>
<keyword evidence="3 6" id="KW-1133">Transmembrane helix</keyword>
<dbReference type="InterPro" id="IPR011701">
    <property type="entry name" value="MFS"/>
</dbReference>
<dbReference type="InterPro" id="IPR036259">
    <property type="entry name" value="MFS_trans_sf"/>
</dbReference>
<feature type="transmembrane region" description="Helical" evidence="6">
    <location>
        <begin position="446"/>
        <end position="467"/>
    </location>
</feature>
<dbReference type="AlphaFoldDB" id="R7YV91"/>
<comment type="subcellular location">
    <subcellularLocation>
        <location evidence="1">Membrane</location>
        <topology evidence="1">Multi-pass membrane protein</topology>
    </subcellularLocation>
</comment>
<dbReference type="SUPFAM" id="SSF103473">
    <property type="entry name" value="MFS general substrate transporter"/>
    <property type="match status" value="1"/>
</dbReference>